<feature type="non-terminal residue" evidence="1">
    <location>
        <position position="102"/>
    </location>
</feature>
<evidence type="ECO:0000313" key="2">
    <source>
        <dbReference type="Proteomes" id="UP001159363"/>
    </source>
</evidence>
<dbReference type="EMBL" id="JARBHB010000004">
    <property type="protein sequence ID" value="KAJ8886545.1"/>
    <property type="molecule type" value="Genomic_DNA"/>
</dbReference>
<accession>A0ABQ9HQ95</accession>
<proteinExistence type="predicted"/>
<name>A0ABQ9HQ95_9NEOP</name>
<gene>
    <name evidence="1" type="ORF">PR048_012756</name>
</gene>
<sequence length="102" mass="11866">MQESSHIFVLTEANEKLSAHCYEKLLVRSLLFSCRSNFRFICQTTAPSNLCVRYIYNLKSWDHISLYYQKLNGIALPRVIVPIHKSKFFSQSFTVFTGNDLP</sequence>
<evidence type="ECO:0000313" key="1">
    <source>
        <dbReference type="EMBL" id="KAJ8886545.1"/>
    </source>
</evidence>
<reference evidence="1 2" key="1">
    <citation type="submission" date="2023-02" db="EMBL/GenBank/DDBJ databases">
        <title>LHISI_Scaffold_Assembly.</title>
        <authorList>
            <person name="Stuart O.P."/>
            <person name="Cleave R."/>
            <person name="Magrath M.J.L."/>
            <person name="Mikheyev A.S."/>
        </authorList>
    </citation>
    <scope>NUCLEOTIDE SEQUENCE [LARGE SCALE GENOMIC DNA]</scope>
    <source>
        <strain evidence="1">Daus_M_001</strain>
        <tissue evidence="1">Leg muscle</tissue>
    </source>
</reference>
<dbReference type="Proteomes" id="UP001159363">
    <property type="component" value="Chromosome X"/>
</dbReference>
<comment type="caution">
    <text evidence="1">The sequence shown here is derived from an EMBL/GenBank/DDBJ whole genome shotgun (WGS) entry which is preliminary data.</text>
</comment>
<organism evidence="1 2">
    <name type="scientific">Dryococelus australis</name>
    <dbReference type="NCBI Taxonomy" id="614101"/>
    <lineage>
        <taxon>Eukaryota</taxon>
        <taxon>Metazoa</taxon>
        <taxon>Ecdysozoa</taxon>
        <taxon>Arthropoda</taxon>
        <taxon>Hexapoda</taxon>
        <taxon>Insecta</taxon>
        <taxon>Pterygota</taxon>
        <taxon>Neoptera</taxon>
        <taxon>Polyneoptera</taxon>
        <taxon>Phasmatodea</taxon>
        <taxon>Verophasmatodea</taxon>
        <taxon>Anareolatae</taxon>
        <taxon>Phasmatidae</taxon>
        <taxon>Eurycanthinae</taxon>
        <taxon>Dryococelus</taxon>
    </lineage>
</organism>
<keyword evidence="2" id="KW-1185">Reference proteome</keyword>
<protein>
    <submittedName>
        <fullName evidence="1">Uncharacterized protein</fullName>
    </submittedName>
</protein>